<accession>A0A9D9E947</accession>
<name>A0A9D9E947_9SPIR</name>
<feature type="chain" id="PRO_5038410818" evidence="1">
    <location>
        <begin position="20"/>
        <end position="119"/>
    </location>
</feature>
<reference evidence="2" key="2">
    <citation type="journal article" date="2021" name="PeerJ">
        <title>Extensive microbial diversity within the chicken gut microbiome revealed by metagenomics and culture.</title>
        <authorList>
            <person name="Gilroy R."/>
            <person name="Ravi A."/>
            <person name="Getino M."/>
            <person name="Pursley I."/>
            <person name="Horton D.L."/>
            <person name="Alikhan N.F."/>
            <person name="Baker D."/>
            <person name="Gharbi K."/>
            <person name="Hall N."/>
            <person name="Watson M."/>
            <person name="Adriaenssens E.M."/>
            <person name="Foster-Nyarko E."/>
            <person name="Jarju S."/>
            <person name="Secka A."/>
            <person name="Antonio M."/>
            <person name="Oren A."/>
            <person name="Chaudhuri R.R."/>
            <person name="La Ragione R."/>
            <person name="Hildebrand F."/>
            <person name="Pallen M.J."/>
        </authorList>
    </citation>
    <scope>NUCLEOTIDE SEQUENCE</scope>
    <source>
        <strain evidence="2">11167</strain>
    </source>
</reference>
<dbReference type="AlphaFoldDB" id="A0A9D9E947"/>
<gene>
    <name evidence="2" type="ORF">IAC42_01155</name>
</gene>
<evidence type="ECO:0000313" key="2">
    <source>
        <dbReference type="EMBL" id="MBO8442358.1"/>
    </source>
</evidence>
<keyword evidence="1" id="KW-0732">Signal</keyword>
<dbReference type="EMBL" id="JADIMU010000009">
    <property type="protein sequence ID" value="MBO8442358.1"/>
    <property type="molecule type" value="Genomic_DNA"/>
</dbReference>
<protein>
    <submittedName>
        <fullName evidence="2">Uncharacterized protein</fullName>
    </submittedName>
</protein>
<comment type="caution">
    <text evidence="2">The sequence shown here is derived from an EMBL/GenBank/DDBJ whole genome shotgun (WGS) entry which is preliminary data.</text>
</comment>
<evidence type="ECO:0000313" key="3">
    <source>
        <dbReference type="Proteomes" id="UP000823633"/>
    </source>
</evidence>
<feature type="signal peptide" evidence="1">
    <location>
        <begin position="1"/>
        <end position="19"/>
    </location>
</feature>
<evidence type="ECO:0000256" key="1">
    <source>
        <dbReference type="SAM" id="SignalP"/>
    </source>
</evidence>
<proteinExistence type="predicted"/>
<sequence length="119" mass="12199">MRKIVIIALMALVAAFAFADGTTDTLSSEVLTLYAEDGIDFTVASGDVLTLTGPADGEGNAFSAVLTLADGTEEVVTGTVADGQCTLSYTFTVVGECSIEPVESGTLSVYSYSLEPSAL</sequence>
<reference evidence="2" key="1">
    <citation type="submission" date="2020-10" db="EMBL/GenBank/DDBJ databases">
        <authorList>
            <person name="Gilroy R."/>
        </authorList>
    </citation>
    <scope>NUCLEOTIDE SEQUENCE</scope>
    <source>
        <strain evidence="2">11167</strain>
    </source>
</reference>
<dbReference type="Proteomes" id="UP000823633">
    <property type="component" value="Unassembled WGS sequence"/>
</dbReference>
<organism evidence="2 3">
    <name type="scientific">Candidatus Aphodenecus pullistercoris</name>
    <dbReference type="NCBI Taxonomy" id="2840669"/>
    <lineage>
        <taxon>Bacteria</taxon>
        <taxon>Pseudomonadati</taxon>
        <taxon>Spirochaetota</taxon>
        <taxon>Spirochaetia</taxon>
        <taxon>Spirochaetales</taxon>
        <taxon>Candidatus Aphodenecus</taxon>
    </lineage>
</organism>